<feature type="domain" description="EamA" evidence="2">
    <location>
        <begin position="154"/>
        <end position="288"/>
    </location>
</feature>
<feature type="transmembrane region" description="Helical" evidence="1">
    <location>
        <begin position="73"/>
        <end position="93"/>
    </location>
</feature>
<dbReference type="SUPFAM" id="SSF103481">
    <property type="entry name" value="Multidrug resistance efflux transporter EmrE"/>
    <property type="match status" value="2"/>
</dbReference>
<evidence type="ECO:0000256" key="1">
    <source>
        <dbReference type="SAM" id="Phobius"/>
    </source>
</evidence>
<organism evidence="3 4">
    <name type="scientific">Candidatus Gottesmanbacteria bacterium RIFCSPLOWO2_01_FULL_42_22</name>
    <dbReference type="NCBI Taxonomy" id="1798391"/>
    <lineage>
        <taxon>Bacteria</taxon>
        <taxon>Candidatus Gottesmaniibacteriota</taxon>
    </lineage>
</organism>
<keyword evidence="1" id="KW-0812">Transmembrane</keyword>
<dbReference type="GO" id="GO:0016020">
    <property type="term" value="C:membrane"/>
    <property type="evidence" value="ECO:0007669"/>
    <property type="project" value="InterPro"/>
</dbReference>
<dbReference type="EMBL" id="MFJU01000009">
    <property type="protein sequence ID" value="OGG36907.1"/>
    <property type="molecule type" value="Genomic_DNA"/>
</dbReference>
<evidence type="ECO:0000259" key="2">
    <source>
        <dbReference type="Pfam" id="PF00892"/>
    </source>
</evidence>
<protein>
    <recommendedName>
        <fullName evidence="2">EamA domain-containing protein</fullName>
    </recommendedName>
</protein>
<proteinExistence type="predicted"/>
<accession>A0A1F6BK48</accession>
<dbReference type="STRING" id="1798391.A2968_01880"/>
<dbReference type="InterPro" id="IPR000620">
    <property type="entry name" value="EamA_dom"/>
</dbReference>
<keyword evidence="1" id="KW-1133">Transmembrane helix</keyword>
<dbReference type="Proteomes" id="UP000176228">
    <property type="component" value="Unassembled WGS sequence"/>
</dbReference>
<evidence type="ECO:0000313" key="4">
    <source>
        <dbReference type="Proteomes" id="UP000176228"/>
    </source>
</evidence>
<dbReference type="Pfam" id="PF00892">
    <property type="entry name" value="EamA"/>
    <property type="match status" value="2"/>
</dbReference>
<feature type="transmembrane region" description="Helical" evidence="1">
    <location>
        <begin position="37"/>
        <end position="57"/>
    </location>
</feature>
<feature type="transmembrane region" description="Helical" evidence="1">
    <location>
        <begin position="12"/>
        <end position="31"/>
    </location>
</feature>
<reference evidence="3 4" key="1">
    <citation type="journal article" date="2016" name="Nat. Commun.">
        <title>Thousands of microbial genomes shed light on interconnected biogeochemical processes in an aquifer system.</title>
        <authorList>
            <person name="Anantharaman K."/>
            <person name="Brown C.T."/>
            <person name="Hug L.A."/>
            <person name="Sharon I."/>
            <person name="Castelle C.J."/>
            <person name="Probst A.J."/>
            <person name="Thomas B.C."/>
            <person name="Singh A."/>
            <person name="Wilkins M.J."/>
            <person name="Karaoz U."/>
            <person name="Brodie E.L."/>
            <person name="Williams K.H."/>
            <person name="Hubbard S.S."/>
            <person name="Banfield J.F."/>
        </authorList>
    </citation>
    <scope>NUCLEOTIDE SEQUENCE [LARGE SCALE GENOMIC DNA]</scope>
</reference>
<sequence length="294" mass="32900">MFLKSDKNKGIYSLILVAFATASIGVIVRFLSPYLNAYWQMLGRTSVALLVTIFFFYRKISVQNLWKASKKDSVLIIIRSFAHYAGTLLWVTAVPMTKLFTVAIIDSIPYSAILGWLLMRENFNLKKLLWTATTCLGVILISLKPAGGNITIGLGEILLVLSGLSLGFRMVSVRWHHQKLNNWELTSVIFLIATVLFGTTLFVRGDSVPSTLFLPGVILLTFLGGIINLVNLYFTHTGYRRIEAVLAGNILQLEILFGLILGFVIFSELPNIREIIGSAVLLFSIYKINKLYKE</sequence>
<dbReference type="PANTHER" id="PTHR22911">
    <property type="entry name" value="ACYL-MALONYL CONDENSING ENZYME-RELATED"/>
    <property type="match status" value="1"/>
</dbReference>
<feature type="transmembrane region" description="Helical" evidence="1">
    <location>
        <begin position="211"/>
        <end position="234"/>
    </location>
</feature>
<comment type="caution">
    <text evidence="3">The sequence shown here is derived from an EMBL/GenBank/DDBJ whole genome shotgun (WGS) entry which is preliminary data.</text>
</comment>
<name>A0A1F6BK48_9BACT</name>
<dbReference type="AlphaFoldDB" id="A0A1F6BK48"/>
<feature type="transmembrane region" description="Helical" evidence="1">
    <location>
        <begin position="246"/>
        <end position="266"/>
    </location>
</feature>
<feature type="transmembrane region" description="Helical" evidence="1">
    <location>
        <begin position="152"/>
        <end position="171"/>
    </location>
</feature>
<dbReference type="InterPro" id="IPR037185">
    <property type="entry name" value="EmrE-like"/>
</dbReference>
<evidence type="ECO:0000313" key="3">
    <source>
        <dbReference type="EMBL" id="OGG36907.1"/>
    </source>
</evidence>
<keyword evidence="1" id="KW-0472">Membrane</keyword>
<feature type="transmembrane region" description="Helical" evidence="1">
    <location>
        <begin position="99"/>
        <end position="119"/>
    </location>
</feature>
<feature type="domain" description="EamA" evidence="2">
    <location>
        <begin position="9"/>
        <end position="142"/>
    </location>
</feature>
<feature type="transmembrane region" description="Helical" evidence="1">
    <location>
        <begin position="183"/>
        <end position="205"/>
    </location>
</feature>
<feature type="transmembrane region" description="Helical" evidence="1">
    <location>
        <begin position="128"/>
        <end position="146"/>
    </location>
</feature>
<dbReference type="PANTHER" id="PTHR22911:SF79">
    <property type="entry name" value="MOBA-LIKE NTP TRANSFERASE DOMAIN-CONTAINING PROTEIN"/>
    <property type="match status" value="1"/>
</dbReference>
<gene>
    <name evidence="3" type="ORF">A2968_01880</name>
</gene>